<sequence>MKYNPSNCQCNANIGKDDNILCNCFGVTVTEVEEAIKNGADTVIKVGEVTQAGTGCECCRLEIQKLIDKYK</sequence>
<dbReference type="AlphaFoldDB" id="A0A1V4SSS9"/>
<dbReference type="OrthoDB" id="15293at2"/>
<reference evidence="2 3" key="1">
    <citation type="submission" date="2016-02" db="EMBL/GenBank/DDBJ databases">
        <title>Genome sequence of Clostridium thermobutyricum DSM 4928.</title>
        <authorList>
            <person name="Poehlein A."/>
            <person name="Daniel R."/>
        </authorList>
    </citation>
    <scope>NUCLEOTIDE SEQUENCE [LARGE SCALE GENOMIC DNA]</scope>
    <source>
        <strain evidence="2 3">DSM 4928</strain>
    </source>
</reference>
<dbReference type="Gene3D" id="1.10.10.1100">
    <property type="entry name" value="BFD-like [2Fe-2S]-binding domain"/>
    <property type="match status" value="1"/>
</dbReference>
<dbReference type="RefSeq" id="WP_002597843.1">
    <property type="nucleotide sequence ID" value="NZ_LTAY01000063.1"/>
</dbReference>
<evidence type="ECO:0000259" key="1">
    <source>
        <dbReference type="Pfam" id="PF04324"/>
    </source>
</evidence>
<dbReference type="Proteomes" id="UP000191448">
    <property type="component" value="Unassembled WGS sequence"/>
</dbReference>
<organism evidence="2 3">
    <name type="scientific">Clostridium thermobutyricum DSM 4928</name>
    <dbReference type="NCBI Taxonomy" id="1121339"/>
    <lineage>
        <taxon>Bacteria</taxon>
        <taxon>Bacillati</taxon>
        <taxon>Bacillota</taxon>
        <taxon>Clostridia</taxon>
        <taxon>Eubacteriales</taxon>
        <taxon>Clostridiaceae</taxon>
        <taxon>Clostridium</taxon>
    </lineage>
</organism>
<dbReference type="InterPro" id="IPR041854">
    <property type="entry name" value="BFD-like_2Fe2S-bd_dom_sf"/>
</dbReference>
<feature type="domain" description="BFD-like [2Fe-2S]-binding" evidence="1">
    <location>
        <begin position="20"/>
        <end position="68"/>
    </location>
</feature>
<evidence type="ECO:0000313" key="2">
    <source>
        <dbReference type="EMBL" id="OPX46902.1"/>
    </source>
</evidence>
<comment type="caution">
    <text evidence="2">The sequence shown here is derived from an EMBL/GenBank/DDBJ whole genome shotgun (WGS) entry which is preliminary data.</text>
</comment>
<protein>
    <submittedName>
        <fullName evidence="2">BFD-like [2Fe-2S] binding domain protein</fullName>
    </submittedName>
</protein>
<dbReference type="InterPro" id="IPR007419">
    <property type="entry name" value="BFD-like_2Fe2S-bd_dom"/>
</dbReference>
<proteinExistence type="predicted"/>
<evidence type="ECO:0000313" key="3">
    <source>
        <dbReference type="Proteomes" id="UP000191448"/>
    </source>
</evidence>
<dbReference type="EMBL" id="LTAY01000063">
    <property type="protein sequence ID" value="OPX46902.1"/>
    <property type="molecule type" value="Genomic_DNA"/>
</dbReference>
<gene>
    <name evidence="2" type="ORF">CLTHE_24290</name>
</gene>
<name>A0A1V4SSS9_9CLOT</name>
<dbReference type="Pfam" id="PF04324">
    <property type="entry name" value="Fer2_BFD"/>
    <property type="match status" value="1"/>
</dbReference>
<accession>A0A1V4SSS9</accession>